<keyword evidence="3" id="KW-1185">Reference proteome</keyword>
<name>A0A2T7FD80_9POAL</name>
<dbReference type="AlphaFoldDB" id="A0A2T7FD80"/>
<dbReference type="Gramene" id="PUZ78040">
    <property type="protein sequence ID" value="PUZ78040"/>
    <property type="gene ID" value="GQ55_1G421500"/>
</dbReference>
<protein>
    <submittedName>
        <fullName evidence="2">Uncharacterized protein</fullName>
    </submittedName>
</protein>
<evidence type="ECO:0000313" key="2">
    <source>
        <dbReference type="EMBL" id="PUZ78040.1"/>
    </source>
</evidence>
<proteinExistence type="predicted"/>
<gene>
    <name evidence="2" type="ORF">GQ55_1G421500</name>
</gene>
<feature type="region of interest" description="Disordered" evidence="1">
    <location>
        <begin position="65"/>
        <end position="84"/>
    </location>
</feature>
<organism evidence="2 3">
    <name type="scientific">Panicum hallii var. hallii</name>
    <dbReference type="NCBI Taxonomy" id="1504633"/>
    <lineage>
        <taxon>Eukaryota</taxon>
        <taxon>Viridiplantae</taxon>
        <taxon>Streptophyta</taxon>
        <taxon>Embryophyta</taxon>
        <taxon>Tracheophyta</taxon>
        <taxon>Spermatophyta</taxon>
        <taxon>Magnoliopsida</taxon>
        <taxon>Liliopsida</taxon>
        <taxon>Poales</taxon>
        <taxon>Poaceae</taxon>
        <taxon>PACMAD clade</taxon>
        <taxon>Panicoideae</taxon>
        <taxon>Panicodae</taxon>
        <taxon>Paniceae</taxon>
        <taxon>Panicinae</taxon>
        <taxon>Panicum</taxon>
        <taxon>Panicum sect. Panicum</taxon>
    </lineage>
</organism>
<evidence type="ECO:0000256" key="1">
    <source>
        <dbReference type="SAM" id="MobiDB-lite"/>
    </source>
</evidence>
<dbReference type="EMBL" id="CM009749">
    <property type="protein sequence ID" value="PUZ78040.1"/>
    <property type="molecule type" value="Genomic_DNA"/>
</dbReference>
<evidence type="ECO:0000313" key="3">
    <source>
        <dbReference type="Proteomes" id="UP000244336"/>
    </source>
</evidence>
<reference evidence="2 3" key="1">
    <citation type="submission" date="2018-04" db="EMBL/GenBank/DDBJ databases">
        <title>WGS assembly of Panicum hallii var. hallii HAL2.</title>
        <authorList>
            <person name="Lovell J."/>
            <person name="Jenkins J."/>
            <person name="Lowry D."/>
            <person name="Mamidi S."/>
            <person name="Sreedasyam A."/>
            <person name="Weng X."/>
            <person name="Barry K."/>
            <person name="Bonette J."/>
            <person name="Campitelli B."/>
            <person name="Daum C."/>
            <person name="Gordon S."/>
            <person name="Gould B."/>
            <person name="Lipzen A."/>
            <person name="MacQueen A."/>
            <person name="Palacio-Mejia J."/>
            <person name="Plott C."/>
            <person name="Shakirov E."/>
            <person name="Shu S."/>
            <person name="Yoshinaga Y."/>
            <person name="Zane M."/>
            <person name="Rokhsar D."/>
            <person name="Grimwood J."/>
            <person name="Schmutz J."/>
            <person name="Juenger T."/>
        </authorList>
    </citation>
    <scope>NUCLEOTIDE SEQUENCE [LARGE SCALE GENOMIC DNA]</scope>
    <source>
        <strain evidence="3">cv. HAL2</strain>
    </source>
</reference>
<dbReference type="Proteomes" id="UP000244336">
    <property type="component" value="Chromosome 1"/>
</dbReference>
<accession>A0A2T7FD80</accession>
<sequence>MPSTRRRLPDFEFPFAPRVAATRLALPCAPPPSAPTRVPLPHRIMVARMGAVWVGGGWGIGVCEGGGRRDGGPSGDSATTGSGVVTSGAATLIWYGILPAPIEL</sequence>